<sequence>MKSFTAWSETGKSRARQVRSYLLRRTPLGGPTGKLDTLILHIGSPKTATSTFQDWLGENRWTLRRDGVDLRIPSDIRGKSYIASAMEYINGKEQDIDTSGFSRLFESVSTRNLLVSEESLTNTFIPGPKRNRNGFDSIDRLIKFIEALETPNKKILLTVRRQDKFLASSYAHRLQRSGETAAFSGWTRAKVDFRKLSWLRVVDKLESAFGEENVSVVPFEMIQTTNFRAYYERSLSSLNISTQNHTEPTDPIKNPSLTEVSEEIARIINRLPTKDVAQKSKRTGVIERINNFTYAIGDRTSRPDNGEVAQACQAYYQSENIELAKRKFPDLKTSFTFEKLSR</sequence>
<dbReference type="AlphaFoldDB" id="A0A8J7CZ42"/>
<comment type="caution">
    <text evidence="1">The sequence shown here is derived from an EMBL/GenBank/DDBJ whole genome shotgun (WGS) entry which is preliminary data.</text>
</comment>
<dbReference type="InterPro" id="IPR027417">
    <property type="entry name" value="P-loop_NTPase"/>
</dbReference>
<evidence type="ECO:0008006" key="3">
    <source>
        <dbReference type="Google" id="ProtNLM"/>
    </source>
</evidence>
<keyword evidence="2" id="KW-1185">Reference proteome</keyword>
<gene>
    <name evidence="1" type="ORF">ICN82_03920</name>
</gene>
<accession>A0A8J7CZ42</accession>
<dbReference type="EMBL" id="JACVXA010000008">
    <property type="protein sequence ID" value="MBE3637348.1"/>
    <property type="molecule type" value="Genomic_DNA"/>
</dbReference>
<reference evidence="1" key="1">
    <citation type="submission" date="2020-09" db="EMBL/GenBank/DDBJ databases">
        <title>A novel bacterium of genus Mangrovicoccus, isolated from South China Sea.</title>
        <authorList>
            <person name="Huang H."/>
            <person name="Mo K."/>
            <person name="Hu Y."/>
        </authorList>
    </citation>
    <scope>NUCLEOTIDE SEQUENCE</scope>
    <source>
        <strain evidence="1">HB182678</strain>
    </source>
</reference>
<organism evidence="1 2">
    <name type="scientific">Mangrovicoccus algicola</name>
    <dbReference type="NCBI Taxonomy" id="2771008"/>
    <lineage>
        <taxon>Bacteria</taxon>
        <taxon>Pseudomonadati</taxon>
        <taxon>Pseudomonadota</taxon>
        <taxon>Alphaproteobacteria</taxon>
        <taxon>Rhodobacterales</taxon>
        <taxon>Paracoccaceae</taxon>
        <taxon>Mangrovicoccus</taxon>
    </lineage>
</organism>
<proteinExistence type="predicted"/>
<name>A0A8J7CZ42_9RHOB</name>
<dbReference type="Gene3D" id="3.40.50.300">
    <property type="entry name" value="P-loop containing nucleotide triphosphate hydrolases"/>
    <property type="match status" value="1"/>
</dbReference>
<protein>
    <recommendedName>
        <fullName evidence="3">Sulfotransferase domain-containing protein</fullName>
    </recommendedName>
</protein>
<evidence type="ECO:0000313" key="2">
    <source>
        <dbReference type="Proteomes" id="UP000609121"/>
    </source>
</evidence>
<dbReference type="Proteomes" id="UP000609121">
    <property type="component" value="Unassembled WGS sequence"/>
</dbReference>
<evidence type="ECO:0000313" key="1">
    <source>
        <dbReference type="EMBL" id="MBE3637348.1"/>
    </source>
</evidence>
<dbReference type="RefSeq" id="WP_193179852.1">
    <property type="nucleotide sequence ID" value="NZ_JACVXA010000008.1"/>
</dbReference>
<dbReference type="SUPFAM" id="SSF52540">
    <property type="entry name" value="P-loop containing nucleoside triphosphate hydrolases"/>
    <property type="match status" value="1"/>
</dbReference>